<dbReference type="RefSeq" id="WP_166287705.1">
    <property type="nucleotide sequence ID" value="NZ_CP049863.1"/>
</dbReference>
<keyword evidence="9" id="KW-0902">Two-component regulatory system</keyword>
<dbReference type="Pfam" id="PF02518">
    <property type="entry name" value="HATPase_c"/>
    <property type="match status" value="1"/>
</dbReference>
<protein>
    <recommendedName>
        <fullName evidence="3">histidine kinase</fullName>
        <ecNumber evidence="3">2.7.13.3</ecNumber>
    </recommendedName>
</protein>
<dbReference type="Pfam" id="PF00512">
    <property type="entry name" value="HisKA"/>
    <property type="match status" value="1"/>
</dbReference>
<dbReference type="PRINTS" id="PR00344">
    <property type="entry name" value="BCTRLSENSOR"/>
</dbReference>
<dbReference type="Gene3D" id="1.10.287.130">
    <property type="match status" value="1"/>
</dbReference>
<keyword evidence="5" id="KW-0808">Transferase</keyword>
<feature type="domain" description="HAMP" evidence="13">
    <location>
        <begin position="119"/>
        <end position="172"/>
    </location>
</feature>
<evidence type="ECO:0000313" key="15">
    <source>
        <dbReference type="Proteomes" id="UP000502677"/>
    </source>
</evidence>
<gene>
    <name evidence="14" type="ORF">G7068_01170</name>
</gene>
<feature type="transmembrane region" description="Helical" evidence="11">
    <location>
        <begin position="95"/>
        <end position="118"/>
    </location>
</feature>
<keyword evidence="15" id="KW-1185">Reference proteome</keyword>
<dbReference type="CDD" id="cd00082">
    <property type="entry name" value="HisKA"/>
    <property type="match status" value="1"/>
</dbReference>
<comment type="subcellular location">
    <subcellularLocation>
        <location evidence="2">Cell membrane</location>
    </subcellularLocation>
</comment>
<keyword evidence="8 11" id="KW-1133">Transmembrane helix</keyword>
<dbReference type="CDD" id="cd00075">
    <property type="entry name" value="HATPase"/>
    <property type="match status" value="1"/>
</dbReference>
<dbReference type="GO" id="GO:0000155">
    <property type="term" value="F:phosphorelay sensor kinase activity"/>
    <property type="evidence" value="ECO:0007669"/>
    <property type="project" value="InterPro"/>
</dbReference>
<dbReference type="PROSITE" id="PS50885">
    <property type="entry name" value="HAMP"/>
    <property type="match status" value="1"/>
</dbReference>
<dbReference type="Gene3D" id="6.10.340.10">
    <property type="match status" value="1"/>
</dbReference>
<evidence type="ECO:0000256" key="5">
    <source>
        <dbReference type="ARBA" id="ARBA00022679"/>
    </source>
</evidence>
<sequence>MHKRFRLTIRARLTLSFALLFAVGGGLIVTLLNVFMRFGPVWSLTGAPAQSADPSTAPTAPDSLPFQDLNDGTSMTTSMAPNIEIRNSSDVLNTLMWSSIIALILIVAIGSVAAWFLAGRLLAPLHTINEAARSATPDRLDRRVGLTGPRDELRELSDTLDEMLARIERAFTAQRLFTSNASHELRTPLATEKAMLDMLLDGPAPSETEYRAVAERLREVNARSIAMVGALLELGRAQGLRVASGVGEGPLEGSANTEGINLHNQHASQLLADPLARCRESAAEIRIAVHVDVSDHMVAAHRQLVEQLLDNLLQNAVRHGLTGGDMWINWSAKGEVSILRVKNVANPIPTAERERLLEPFVRAEARVRGAGGSGLGLAIASAIAEAHGGTLLIEKTAPDRFAVRVELPLSEQSVPAPE</sequence>
<dbReference type="PANTHER" id="PTHR45436">
    <property type="entry name" value="SENSOR HISTIDINE KINASE YKOH"/>
    <property type="match status" value="1"/>
</dbReference>
<feature type="domain" description="Histidine kinase" evidence="12">
    <location>
        <begin position="180"/>
        <end position="411"/>
    </location>
</feature>
<organism evidence="14 15">
    <name type="scientific">Leucobacter viscericola</name>
    <dbReference type="NCBI Taxonomy" id="2714935"/>
    <lineage>
        <taxon>Bacteria</taxon>
        <taxon>Bacillati</taxon>
        <taxon>Actinomycetota</taxon>
        <taxon>Actinomycetes</taxon>
        <taxon>Micrococcales</taxon>
        <taxon>Microbacteriaceae</taxon>
        <taxon>Leucobacter</taxon>
    </lineage>
</organism>
<accession>A0A6G7XC72</accession>
<dbReference type="PROSITE" id="PS50109">
    <property type="entry name" value="HIS_KIN"/>
    <property type="match status" value="1"/>
</dbReference>
<evidence type="ECO:0000256" key="2">
    <source>
        <dbReference type="ARBA" id="ARBA00004236"/>
    </source>
</evidence>
<dbReference type="Gene3D" id="3.30.565.10">
    <property type="entry name" value="Histidine kinase-like ATPase, C-terminal domain"/>
    <property type="match status" value="1"/>
</dbReference>
<dbReference type="SUPFAM" id="SSF55874">
    <property type="entry name" value="ATPase domain of HSP90 chaperone/DNA topoisomerase II/histidine kinase"/>
    <property type="match status" value="1"/>
</dbReference>
<keyword evidence="10 11" id="KW-0472">Membrane</keyword>
<dbReference type="InterPro" id="IPR003661">
    <property type="entry name" value="HisK_dim/P_dom"/>
</dbReference>
<dbReference type="Pfam" id="PF00672">
    <property type="entry name" value="HAMP"/>
    <property type="match status" value="1"/>
</dbReference>
<evidence type="ECO:0000256" key="9">
    <source>
        <dbReference type="ARBA" id="ARBA00023012"/>
    </source>
</evidence>
<dbReference type="SMART" id="SM00387">
    <property type="entry name" value="HATPase_c"/>
    <property type="match status" value="1"/>
</dbReference>
<evidence type="ECO:0000259" key="13">
    <source>
        <dbReference type="PROSITE" id="PS50885"/>
    </source>
</evidence>
<evidence type="ECO:0000256" key="3">
    <source>
        <dbReference type="ARBA" id="ARBA00012438"/>
    </source>
</evidence>
<dbReference type="CDD" id="cd06225">
    <property type="entry name" value="HAMP"/>
    <property type="match status" value="1"/>
</dbReference>
<comment type="catalytic activity">
    <reaction evidence="1">
        <text>ATP + protein L-histidine = ADP + protein N-phospho-L-histidine.</text>
        <dbReference type="EC" id="2.7.13.3"/>
    </reaction>
</comment>
<dbReference type="SMART" id="SM00304">
    <property type="entry name" value="HAMP"/>
    <property type="match status" value="1"/>
</dbReference>
<evidence type="ECO:0000256" key="4">
    <source>
        <dbReference type="ARBA" id="ARBA00022553"/>
    </source>
</evidence>
<dbReference type="SMART" id="SM00388">
    <property type="entry name" value="HisKA"/>
    <property type="match status" value="1"/>
</dbReference>
<keyword evidence="6 11" id="KW-0812">Transmembrane</keyword>
<dbReference type="InterPro" id="IPR003660">
    <property type="entry name" value="HAMP_dom"/>
</dbReference>
<keyword evidence="7 14" id="KW-0418">Kinase</keyword>
<dbReference type="AlphaFoldDB" id="A0A6G7XC72"/>
<dbReference type="InterPro" id="IPR004358">
    <property type="entry name" value="Sig_transdc_His_kin-like_C"/>
</dbReference>
<dbReference type="InterPro" id="IPR050428">
    <property type="entry name" value="TCS_sensor_his_kinase"/>
</dbReference>
<dbReference type="KEGG" id="lvi:G7068_01170"/>
<dbReference type="EC" id="2.7.13.3" evidence="3"/>
<dbReference type="InterPro" id="IPR036097">
    <property type="entry name" value="HisK_dim/P_sf"/>
</dbReference>
<evidence type="ECO:0000256" key="6">
    <source>
        <dbReference type="ARBA" id="ARBA00022692"/>
    </source>
</evidence>
<keyword evidence="4" id="KW-0597">Phosphoprotein</keyword>
<evidence type="ECO:0000256" key="1">
    <source>
        <dbReference type="ARBA" id="ARBA00000085"/>
    </source>
</evidence>
<dbReference type="GO" id="GO:0005886">
    <property type="term" value="C:plasma membrane"/>
    <property type="evidence" value="ECO:0007669"/>
    <property type="project" value="UniProtKB-SubCell"/>
</dbReference>
<feature type="transmembrane region" description="Helical" evidence="11">
    <location>
        <begin position="12"/>
        <end position="36"/>
    </location>
</feature>
<dbReference type="EMBL" id="CP049863">
    <property type="protein sequence ID" value="QIK61971.1"/>
    <property type="molecule type" value="Genomic_DNA"/>
</dbReference>
<dbReference type="Proteomes" id="UP000502677">
    <property type="component" value="Chromosome"/>
</dbReference>
<dbReference type="SUPFAM" id="SSF158472">
    <property type="entry name" value="HAMP domain-like"/>
    <property type="match status" value="1"/>
</dbReference>
<reference evidence="14 15" key="1">
    <citation type="submission" date="2020-03" db="EMBL/GenBank/DDBJ databases">
        <title>Leucobacter sp. nov., isolated from beetles.</title>
        <authorList>
            <person name="Hyun D.-W."/>
            <person name="Bae J.-W."/>
        </authorList>
    </citation>
    <scope>NUCLEOTIDE SEQUENCE [LARGE SCALE GENOMIC DNA]</scope>
    <source>
        <strain evidence="14 15">HDW9C</strain>
    </source>
</reference>
<dbReference type="InterPro" id="IPR036890">
    <property type="entry name" value="HATPase_C_sf"/>
</dbReference>
<evidence type="ECO:0000259" key="12">
    <source>
        <dbReference type="PROSITE" id="PS50109"/>
    </source>
</evidence>
<evidence type="ECO:0000256" key="8">
    <source>
        <dbReference type="ARBA" id="ARBA00022989"/>
    </source>
</evidence>
<evidence type="ECO:0000256" key="11">
    <source>
        <dbReference type="SAM" id="Phobius"/>
    </source>
</evidence>
<name>A0A6G7XC72_9MICO</name>
<dbReference type="SUPFAM" id="SSF47384">
    <property type="entry name" value="Homodimeric domain of signal transducing histidine kinase"/>
    <property type="match status" value="1"/>
</dbReference>
<evidence type="ECO:0000313" key="14">
    <source>
        <dbReference type="EMBL" id="QIK61971.1"/>
    </source>
</evidence>
<dbReference type="InterPro" id="IPR005467">
    <property type="entry name" value="His_kinase_dom"/>
</dbReference>
<dbReference type="PANTHER" id="PTHR45436:SF5">
    <property type="entry name" value="SENSOR HISTIDINE KINASE TRCS"/>
    <property type="match status" value="1"/>
</dbReference>
<evidence type="ECO:0000256" key="10">
    <source>
        <dbReference type="ARBA" id="ARBA00023136"/>
    </source>
</evidence>
<dbReference type="InterPro" id="IPR003594">
    <property type="entry name" value="HATPase_dom"/>
</dbReference>
<evidence type="ECO:0000256" key="7">
    <source>
        <dbReference type="ARBA" id="ARBA00022777"/>
    </source>
</evidence>
<proteinExistence type="predicted"/>